<keyword evidence="3" id="KW-1185">Reference proteome</keyword>
<dbReference type="EMBL" id="CAMAPF010000017">
    <property type="protein sequence ID" value="CAH9070152.1"/>
    <property type="molecule type" value="Genomic_DNA"/>
</dbReference>
<dbReference type="Proteomes" id="UP001152523">
    <property type="component" value="Unassembled WGS sequence"/>
</dbReference>
<sequence>MSARIAAARDLASPLVCLGSATARDLLLHQRVGLEVPCPTATLVLGRRKMSAGTWNCRGLGSLATIQCLTDQHKSLTMEAAERRARPPPEPPPWSASKSRVIVWFGNLGQRIYFICFIFSFSDYLFCCVPSFGFDIPVCKTLILDVGDERNTVTVFDFRFPNYGSTNYIVSQEVINSESGSRDNGCQISFCRLTHTLNYLLYQYKSNSSKKNI</sequence>
<reference evidence="2" key="1">
    <citation type="submission" date="2022-07" db="EMBL/GenBank/DDBJ databases">
        <authorList>
            <person name="Macas J."/>
            <person name="Novak P."/>
            <person name="Neumann P."/>
        </authorList>
    </citation>
    <scope>NUCLEOTIDE SEQUENCE</scope>
</reference>
<evidence type="ECO:0000313" key="2">
    <source>
        <dbReference type="EMBL" id="CAH9139032.1"/>
    </source>
</evidence>
<comment type="caution">
    <text evidence="2">The sequence shown here is derived from an EMBL/GenBank/DDBJ whole genome shotgun (WGS) entry which is preliminary data.</text>
</comment>
<proteinExistence type="predicted"/>
<organism evidence="2 3">
    <name type="scientific">Cuscuta epithymum</name>
    <dbReference type="NCBI Taxonomy" id="186058"/>
    <lineage>
        <taxon>Eukaryota</taxon>
        <taxon>Viridiplantae</taxon>
        <taxon>Streptophyta</taxon>
        <taxon>Embryophyta</taxon>
        <taxon>Tracheophyta</taxon>
        <taxon>Spermatophyta</taxon>
        <taxon>Magnoliopsida</taxon>
        <taxon>eudicotyledons</taxon>
        <taxon>Gunneridae</taxon>
        <taxon>Pentapetalae</taxon>
        <taxon>asterids</taxon>
        <taxon>lamiids</taxon>
        <taxon>Solanales</taxon>
        <taxon>Convolvulaceae</taxon>
        <taxon>Cuscuteae</taxon>
        <taxon>Cuscuta</taxon>
        <taxon>Cuscuta subgen. Cuscuta</taxon>
    </lineage>
</organism>
<dbReference type="EMBL" id="CAMAPF010001014">
    <property type="protein sequence ID" value="CAH9139032.1"/>
    <property type="molecule type" value="Genomic_DNA"/>
</dbReference>
<name>A0AAV0FTU7_9ASTE</name>
<dbReference type="AlphaFoldDB" id="A0AAV0FTU7"/>
<gene>
    <name evidence="1" type="ORF">CEPIT_LOCUS3324</name>
    <name evidence="2" type="ORF">CEPIT_LOCUS37280</name>
</gene>
<evidence type="ECO:0000313" key="1">
    <source>
        <dbReference type="EMBL" id="CAH9070152.1"/>
    </source>
</evidence>
<evidence type="ECO:0000313" key="3">
    <source>
        <dbReference type="Proteomes" id="UP001152523"/>
    </source>
</evidence>
<accession>A0AAV0FTU7</accession>
<protein>
    <submittedName>
        <fullName evidence="2">Uncharacterized protein</fullName>
    </submittedName>
</protein>